<dbReference type="AlphaFoldDB" id="A0AAD8PFG1"/>
<dbReference type="PANTHER" id="PTHR38666:SF2">
    <property type="entry name" value="FLAGELLAR ASSOCIATED PROTEIN"/>
    <property type="match status" value="1"/>
</dbReference>
<keyword evidence="2" id="KW-1185">Reference proteome</keyword>
<dbReference type="EMBL" id="JAVEPI010000001">
    <property type="protein sequence ID" value="KAK1444384.1"/>
    <property type="molecule type" value="Genomic_DNA"/>
</dbReference>
<evidence type="ECO:0000313" key="2">
    <source>
        <dbReference type="Proteomes" id="UP001230268"/>
    </source>
</evidence>
<dbReference type="Proteomes" id="UP001230268">
    <property type="component" value="Unassembled WGS sequence"/>
</dbReference>
<reference evidence="1" key="1">
    <citation type="submission" date="2023-08" db="EMBL/GenBank/DDBJ databases">
        <title>Draft sequence of the Babesia gibsoni genome.</title>
        <authorList>
            <person name="Yamagishi J.Y."/>
            <person name="Xuan X.X."/>
        </authorList>
    </citation>
    <scope>NUCLEOTIDE SEQUENCE</scope>
    <source>
        <strain evidence="1">Azabu</strain>
    </source>
</reference>
<accession>A0AAD8PFG1</accession>
<gene>
    <name evidence="1" type="ORF">BgAZ_102900</name>
</gene>
<sequence length="205" mass="23873">MEGSNLSFSVGMDPYCYKQFEDKRQTYIPCSKETFLDELRKRMQRNEARLEDGYAPFCKHIFVENFTGAKSGTMPITEDNRHLLKSAYVARTETELPVLTRWFPKAAVEDHIPEAKFLDVILYSKEQVIKEYDARGEHPTGTTYDFDYYVVSIKPQNVDTETPMIPITFFRNTMIDEGGSGVPIDHEKYMLAVKFWENHALIRDM</sequence>
<dbReference type="Pfam" id="PF11539">
    <property type="entry name" value="DUF3228"/>
    <property type="match status" value="1"/>
</dbReference>
<name>A0AAD8PFG1_BABGI</name>
<organism evidence="1 2">
    <name type="scientific">Babesia gibsoni</name>
    <dbReference type="NCBI Taxonomy" id="33632"/>
    <lineage>
        <taxon>Eukaryota</taxon>
        <taxon>Sar</taxon>
        <taxon>Alveolata</taxon>
        <taxon>Apicomplexa</taxon>
        <taxon>Aconoidasida</taxon>
        <taxon>Piroplasmida</taxon>
        <taxon>Babesiidae</taxon>
        <taxon>Babesia</taxon>
    </lineage>
</organism>
<dbReference type="PANTHER" id="PTHR38666">
    <property type="match status" value="1"/>
</dbReference>
<dbReference type="Gene3D" id="3.30.2310.50">
    <property type="entry name" value="Protein of unknown function (DUF3228), domain 1"/>
    <property type="match status" value="2"/>
</dbReference>
<dbReference type="InterPro" id="IPR021610">
    <property type="entry name" value="DUF3228"/>
</dbReference>
<protein>
    <submittedName>
        <fullName evidence="1">Uncharacterized protein</fullName>
    </submittedName>
</protein>
<proteinExistence type="predicted"/>
<evidence type="ECO:0000313" key="1">
    <source>
        <dbReference type="EMBL" id="KAK1444384.1"/>
    </source>
</evidence>
<comment type="caution">
    <text evidence="1">The sequence shown here is derived from an EMBL/GenBank/DDBJ whole genome shotgun (WGS) entry which is preliminary data.</text>
</comment>